<evidence type="ECO:0000313" key="3">
    <source>
        <dbReference type="Proteomes" id="UP000029226"/>
    </source>
</evidence>
<feature type="transmembrane region" description="Helical" evidence="1">
    <location>
        <begin position="18"/>
        <end position="37"/>
    </location>
</feature>
<keyword evidence="1" id="KW-0812">Transmembrane</keyword>
<organism evidence="2 3">
    <name type="scientific">Nonlabens ulvanivorans</name>
    <name type="common">Persicivirga ulvanivorans</name>
    <dbReference type="NCBI Taxonomy" id="906888"/>
    <lineage>
        <taxon>Bacteria</taxon>
        <taxon>Pseudomonadati</taxon>
        <taxon>Bacteroidota</taxon>
        <taxon>Flavobacteriia</taxon>
        <taxon>Flavobacteriales</taxon>
        <taxon>Flavobacteriaceae</taxon>
        <taxon>Nonlabens</taxon>
    </lineage>
</organism>
<keyword evidence="1" id="KW-1133">Transmembrane helix</keyword>
<reference evidence="2 3" key="1">
    <citation type="journal article" date="2014" name="Genome Announc.">
        <title>Draft Genome Sequences of Marine Flavobacterium Nonlabens Strains NR17, NR24, NR27, NR32, NR33, and Ara13.</title>
        <authorList>
            <person name="Nakanishi M."/>
            <person name="Meirelles P."/>
            <person name="Suzuki R."/>
            <person name="Takatani N."/>
            <person name="Mino S."/>
            <person name="Suda W."/>
            <person name="Oshima K."/>
            <person name="Hattori M."/>
            <person name="Ohkuma M."/>
            <person name="Hosokawa M."/>
            <person name="Miyashita K."/>
            <person name="Thompson F.L."/>
            <person name="Niwa A."/>
            <person name="Sawabe T."/>
            <person name="Sawabe T."/>
        </authorList>
    </citation>
    <scope>NUCLEOTIDE SEQUENCE [LARGE SCALE GENOMIC DNA]</scope>
    <source>
        <strain evidence="3">JCM19314</strain>
    </source>
</reference>
<dbReference type="EMBL" id="BBMM01000012">
    <property type="protein sequence ID" value="GAL01578.1"/>
    <property type="molecule type" value="Genomic_DNA"/>
</dbReference>
<sequence length="190" mass="21978">MLTIYIIKLFQIMETSKVIISITLIIICVLPFLIINGKAKKRAQLIKSTLETKIQKDNKILGDYEVHNSFAIGIDSNNSLIYFYIKKSEMEQFKKIKLTQISTCQVVKVTKRITNGKSNYELIERVKLVFYNSTNSEEEQFELYNDEDNSQLDGEIALAHSWKQKLDEILHTSDTRPTTMTTLESNNIFV</sequence>
<evidence type="ECO:0000313" key="2">
    <source>
        <dbReference type="EMBL" id="GAL01578.1"/>
    </source>
</evidence>
<evidence type="ECO:0000256" key="1">
    <source>
        <dbReference type="SAM" id="Phobius"/>
    </source>
</evidence>
<accession>A0A090QH69</accession>
<keyword evidence="1" id="KW-0472">Membrane</keyword>
<gene>
    <name evidence="2" type="ORF">JCM19314_1362</name>
</gene>
<protein>
    <submittedName>
        <fullName evidence="2">Uncharacterized protein</fullName>
    </submittedName>
</protein>
<proteinExistence type="predicted"/>
<comment type="caution">
    <text evidence="2">The sequence shown here is derived from an EMBL/GenBank/DDBJ whole genome shotgun (WGS) entry which is preliminary data.</text>
</comment>
<dbReference type="Proteomes" id="UP000029226">
    <property type="component" value="Unassembled WGS sequence"/>
</dbReference>
<dbReference type="AlphaFoldDB" id="A0A090QH69"/>
<name>A0A090QH69_NONUL</name>